<evidence type="ECO:0000256" key="2">
    <source>
        <dbReference type="ARBA" id="ARBA00022490"/>
    </source>
</evidence>
<dbReference type="Proteomes" id="UP000187209">
    <property type="component" value="Unassembled WGS sequence"/>
</dbReference>
<evidence type="ECO:0000259" key="13">
    <source>
        <dbReference type="PROSITE" id="PS50067"/>
    </source>
</evidence>
<dbReference type="InterPro" id="IPR027417">
    <property type="entry name" value="P-loop_NTPase"/>
</dbReference>
<dbReference type="GO" id="GO:0008017">
    <property type="term" value="F:microtubule binding"/>
    <property type="evidence" value="ECO:0007669"/>
    <property type="project" value="InterPro"/>
</dbReference>
<keyword evidence="5 10" id="KW-0067">ATP-binding</keyword>
<dbReference type="GO" id="GO:0007018">
    <property type="term" value="P:microtubule-based movement"/>
    <property type="evidence" value="ECO:0007669"/>
    <property type="project" value="InterPro"/>
</dbReference>
<dbReference type="InterPro" id="IPR027640">
    <property type="entry name" value="Kinesin-like_fam"/>
</dbReference>
<gene>
    <name evidence="14" type="ORF">SteCoe_34253</name>
</gene>
<comment type="similarity">
    <text evidence="9">Belongs to the TRAFAC class myosin-kinesin ATPase superfamily. Kinesin family. KIN-5/BimC subfamily.</text>
</comment>
<comment type="caution">
    <text evidence="14">The sequence shown here is derived from an EMBL/GenBank/DDBJ whole genome shotgun (WGS) entry which is preliminary data.</text>
</comment>
<accession>A0A1R2AUX2</accession>
<keyword evidence="2" id="KW-0963">Cytoplasm</keyword>
<dbReference type="PROSITE" id="PS50067">
    <property type="entry name" value="KINESIN_MOTOR_2"/>
    <property type="match status" value="1"/>
</dbReference>
<evidence type="ECO:0000256" key="12">
    <source>
        <dbReference type="SAM" id="Coils"/>
    </source>
</evidence>
<keyword evidence="3 11" id="KW-0493">Microtubule</keyword>
<dbReference type="InterPro" id="IPR001752">
    <property type="entry name" value="Kinesin_motor_dom"/>
</dbReference>
<dbReference type="SMART" id="SM00129">
    <property type="entry name" value="KISc"/>
    <property type="match status" value="1"/>
</dbReference>
<evidence type="ECO:0000256" key="10">
    <source>
        <dbReference type="PROSITE-ProRule" id="PRU00283"/>
    </source>
</evidence>
<evidence type="ECO:0000256" key="7">
    <source>
        <dbReference type="ARBA" id="ARBA00023175"/>
    </source>
</evidence>
<dbReference type="InterPro" id="IPR036961">
    <property type="entry name" value="Kinesin_motor_dom_sf"/>
</dbReference>
<evidence type="ECO:0000256" key="4">
    <source>
        <dbReference type="ARBA" id="ARBA00022741"/>
    </source>
</evidence>
<evidence type="ECO:0000256" key="6">
    <source>
        <dbReference type="ARBA" id="ARBA00023054"/>
    </source>
</evidence>
<dbReference type="AlphaFoldDB" id="A0A1R2AUX2"/>
<dbReference type="InterPro" id="IPR019821">
    <property type="entry name" value="Kinesin_motor_CS"/>
</dbReference>
<evidence type="ECO:0000256" key="9">
    <source>
        <dbReference type="ARBA" id="ARBA00034704"/>
    </source>
</evidence>
<dbReference type="GO" id="GO:0005524">
    <property type="term" value="F:ATP binding"/>
    <property type="evidence" value="ECO:0007669"/>
    <property type="project" value="UniProtKB-UniRule"/>
</dbReference>
<dbReference type="CDD" id="cd01369">
    <property type="entry name" value="KISc_KHC_KIF5"/>
    <property type="match status" value="1"/>
</dbReference>
<dbReference type="SUPFAM" id="SSF52540">
    <property type="entry name" value="P-loop containing nucleoside triphosphate hydrolases"/>
    <property type="match status" value="1"/>
</dbReference>
<feature type="coiled-coil region" evidence="12">
    <location>
        <begin position="588"/>
        <end position="642"/>
    </location>
</feature>
<dbReference type="EMBL" id="MPUH01001348">
    <property type="protein sequence ID" value="OMJ68334.1"/>
    <property type="molecule type" value="Genomic_DNA"/>
</dbReference>
<evidence type="ECO:0000256" key="3">
    <source>
        <dbReference type="ARBA" id="ARBA00022701"/>
    </source>
</evidence>
<feature type="coiled-coil region" evidence="12">
    <location>
        <begin position="751"/>
        <end position="799"/>
    </location>
</feature>
<name>A0A1R2AUX2_9CILI</name>
<protein>
    <recommendedName>
        <fullName evidence="11">Kinesin-like protein</fullName>
    </recommendedName>
</protein>
<dbReference type="OrthoDB" id="3176171at2759"/>
<organism evidence="14 15">
    <name type="scientific">Stentor coeruleus</name>
    <dbReference type="NCBI Taxonomy" id="5963"/>
    <lineage>
        <taxon>Eukaryota</taxon>
        <taxon>Sar</taxon>
        <taxon>Alveolata</taxon>
        <taxon>Ciliophora</taxon>
        <taxon>Postciliodesmatophora</taxon>
        <taxon>Heterotrichea</taxon>
        <taxon>Heterotrichida</taxon>
        <taxon>Stentoridae</taxon>
        <taxon>Stentor</taxon>
    </lineage>
</organism>
<feature type="binding site" evidence="10">
    <location>
        <begin position="90"/>
        <end position="97"/>
    </location>
    <ligand>
        <name>ATP</name>
        <dbReference type="ChEBI" id="CHEBI:30616"/>
    </ligand>
</feature>
<keyword evidence="6 12" id="KW-0175">Coiled coil</keyword>
<keyword evidence="15" id="KW-1185">Reference proteome</keyword>
<evidence type="ECO:0000313" key="15">
    <source>
        <dbReference type="Proteomes" id="UP000187209"/>
    </source>
</evidence>
<dbReference type="GO" id="GO:0005874">
    <property type="term" value="C:microtubule"/>
    <property type="evidence" value="ECO:0007669"/>
    <property type="project" value="UniProtKB-KW"/>
</dbReference>
<evidence type="ECO:0000256" key="1">
    <source>
        <dbReference type="ARBA" id="ARBA00004245"/>
    </source>
</evidence>
<dbReference type="PANTHER" id="PTHR47968">
    <property type="entry name" value="CENTROMERE PROTEIN E"/>
    <property type="match status" value="1"/>
</dbReference>
<evidence type="ECO:0000256" key="5">
    <source>
        <dbReference type="ARBA" id="ARBA00022840"/>
    </source>
</evidence>
<feature type="coiled-coil region" evidence="12">
    <location>
        <begin position="395"/>
        <end position="556"/>
    </location>
</feature>
<feature type="domain" description="Kinesin motor" evidence="13">
    <location>
        <begin position="6"/>
        <end position="332"/>
    </location>
</feature>
<dbReference type="PRINTS" id="PR00380">
    <property type="entry name" value="KINESINHEAVY"/>
</dbReference>
<evidence type="ECO:0000313" key="14">
    <source>
        <dbReference type="EMBL" id="OMJ68334.1"/>
    </source>
</evidence>
<dbReference type="GO" id="GO:0007010">
    <property type="term" value="P:cytoskeleton organization"/>
    <property type="evidence" value="ECO:0007669"/>
    <property type="project" value="UniProtKB-ARBA"/>
</dbReference>
<dbReference type="Gene3D" id="3.40.850.10">
    <property type="entry name" value="Kinesin motor domain"/>
    <property type="match status" value="1"/>
</dbReference>
<proteinExistence type="inferred from homology"/>
<reference evidence="14 15" key="1">
    <citation type="submission" date="2016-11" db="EMBL/GenBank/DDBJ databases">
        <title>The macronuclear genome of Stentor coeruleus: a giant cell with tiny introns.</title>
        <authorList>
            <person name="Slabodnick M."/>
            <person name="Ruby J.G."/>
            <person name="Reiff S.B."/>
            <person name="Swart E.C."/>
            <person name="Gosai S."/>
            <person name="Prabakaran S."/>
            <person name="Witkowska E."/>
            <person name="Larue G.E."/>
            <person name="Fisher S."/>
            <person name="Freeman R.M."/>
            <person name="Gunawardena J."/>
            <person name="Chu W."/>
            <person name="Stover N.A."/>
            <person name="Gregory B.D."/>
            <person name="Nowacki M."/>
            <person name="Derisi J."/>
            <person name="Roy S.W."/>
            <person name="Marshall W.F."/>
            <person name="Sood P."/>
        </authorList>
    </citation>
    <scope>NUCLEOTIDE SEQUENCE [LARGE SCALE GENOMIC DNA]</scope>
    <source>
        <strain evidence="14">WM001</strain>
    </source>
</reference>
<keyword evidence="4 10" id="KW-0547">Nucleotide-binding</keyword>
<sequence length="843" mass="96977">MEDQTNIRVVCRFRPLNDMESQRSQVLCVNFLSDQTVSINSQNDFSENLKFTLDKVFSPDSSQESVYNFAAKPIVEGVMQGFNGTVFAYGQTSSGKTFTMAGPSLEDPIAMGIIPRMVNTVFESIYKADSNTEFTVKISYCEIYMEKIKDLLNPCEMNLKIHEDKFKGVYIEGIKEVHAGNDNEVYELMKTGSDNREVAYTNMNAVSSRSHSLFIITISQTNSKDHSAKIGKLFLVDLAGSEKVGKTGAAGLRLEEAKHINKSLTALGQVIYSLTDGKSTHIPYRDSKLTRVLQDSLGGNSKTSLIVTCSPSPYNESETISSLRFGVRAKTIKNKPKINREYTVAELKLLLAKSKEEIDKRDKIITRLEDKLKGQGDSLFDFTTSFSSLGEKIDADDIMDEINDLKIRLEEEIDINNQFKQANDKLIFDLADIKSDHAMISQELKDAEQRMSLAEKSVKEQEVFIQKLVMTNDSLEKKLECETKNKIALERIVSEKEYEITQLKQEILMKDNKDQKKIMTRNMISLEEHEELKNQISKLKMELEHAKELKEIMVNDFMRALDDSQQLKDKQASRNCRTGTYEVVSPEIKNLNEEIDELKKLLRQSQAAEYRKSRVLEIPIEFINLKEENEKLKLKVLDLQRTINEILTSTPSEVKTQDNIILQMMMEKEKACFEKLRKSWETEKENIMRNLENRCKKVIELETNLDMAKDSYRNLEENIGKNERTLIMSIQRKDNYLSKLAADLQRELIIKQKIENNCQFYEKMLKDQEEKMKILENECEEFRKKEIRLEFKLKNAEEEAISSMGNKRGQMMNFGNIRKPIKGGSNNDLRKSIVIENINDVGK</sequence>
<dbReference type="FunFam" id="3.40.850.10:FF:000019">
    <property type="entry name" value="Kinesin-like protein KIN-5D"/>
    <property type="match status" value="1"/>
</dbReference>
<dbReference type="GO" id="GO:0003777">
    <property type="term" value="F:microtubule motor activity"/>
    <property type="evidence" value="ECO:0007669"/>
    <property type="project" value="InterPro"/>
</dbReference>
<comment type="subcellular location">
    <subcellularLocation>
        <location evidence="1">Cytoplasm</location>
        <location evidence="1">Cytoskeleton</location>
    </subcellularLocation>
</comment>
<feature type="coiled-coil region" evidence="12">
    <location>
        <begin position="698"/>
        <end position="725"/>
    </location>
</feature>
<dbReference type="Pfam" id="PF00225">
    <property type="entry name" value="Kinesin"/>
    <property type="match status" value="1"/>
</dbReference>
<keyword evidence="7 10" id="KW-0505">Motor protein</keyword>
<dbReference type="PROSITE" id="PS00411">
    <property type="entry name" value="KINESIN_MOTOR_1"/>
    <property type="match status" value="1"/>
</dbReference>
<keyword evidence="8" id="KW-0206">Cytoskeleton</keyword>
<evidence type="ECO:0000256" key="11">
    <source>
        <dbReference type="RuleBase" id="RU000394"/>
    </source>
</evidence>
<dbReference type="PANTHER" id="PTHR47968:SF75">
    <property type="entry name" value="CENTROMERE-ASSOCIATED PROTEIN E"/>
    <property type="match status" value="1"/>
</dbReference>
<evidence type="ECO:0000256" key="8">
    <source>
        <dbReference type="ARBA" id="ARBA00023212"/>
    </source>
</evidence>